<evidence type="ECO:0000259" key="5">
    <source>
        <dbReference type="Pfam" id="PF00481"/>
    </source>
</evidence>
<reference evidence="6" key="2">
    <citation type="submission" date="2017-10" db="EMBL/GenBank/DDBJ databases">
        <title>Ladona fulva Genome sequencing and assembly.</title>
        <authorList>
            <person name="Murali S."/>
            <person name="Richards S."/>
            <person name="Bandaranaike D."/>
            <person name="Bellair M."/>
            <person name="Blankenburg K."/>
            <person name="Chao H."/>
            <person name="Dinh H."/>
            <person name="Doddapaneni H."/>
            <person name="Dugan-Rocha S."/>
            <person name="Elkadiri S."/>
            <person name="Gnanaolivu R."/>
            <person name="Hernandez B."/>
            <person name="Skinner E."/>
            <person name="Javaid M."/>
            <person name="Lee S."/>
            <person name="Li M."/>
            <person name="Ming W."/>
            <person name="Munidasa M."/>
            <person name="Muniz J."/>
            <person name="Nguyen L."/>
            <person name="Hughes D."/>
            <person name="Osuji N."/>
            <person name="Pu L.-L."/>
            <person name="Puazo M."/>
            <person name="Qu C."/>
            <person name="Quiroz J."/>
            <person name="Raj R."/>
            <person name="Weissenberger G."/>
            <person name="Xin Y."/>
            <person name="Zou X."/>
            <person name="Han Y."/>
            <person name="Worley K."/>
            <person name="Muzny D."/>
            <person name="Gibbs R."/>
        </authorList>
    </citation>
    <scope>NUCLEOTIDE SEQUENCE</scope>
    <source>
        <strain evidence="6">Sampled in the wild</strain>
    </source>
</reference>
<dbReference type="Pfam" id="PF00481">
    <property type="entry name" value="PP2C"/>
    <property type="match status" value="1"/>
</dbReference>
<evidence type="ECO:0000313" key="6">
    <source>
        <dbReference type="EMBL" id="KAG8238082.1"/>
    </source>
</evidence>
<dbReference type="Proteomes" id="UP000792457">
    <property type="component" value="Unassembled WGS sequence"/>
</dbReference>
<protein>
    <recommendedName>
        <fullName evidence="5">PPM-type phosphatase domain-containing protein</fullName>
    </recommendedName>
</protein>
<sequence>MRLDNHSCCPSLDEKTSLFGVYDGHGGAEVSTYVADLLPEYVLQRECWKKGEFGKALAEAFLALDAHLGSKKGLKVLKRLAAEDDAALDKNKSGDDDGDSDNSEENVKNLFEEAKMPLQALIAKYGKAMASLRNASDSSEDEDKDGASGSTSPSKASKAKDDAESGGSSAAAASGASDGDGEKPKENGLPEEEEAAKNGSGERSKLRSRQNLIVYSDNDDEDDSSDEEYDENSSLMEEGQAEEDEEEER</sequence>
<feature type="compositionally biased region" description="Acidic residues" evidence="4">
    <location>
        <begin position="239"/>
        <end position="249"/>
    </location>
</feature>
<dbReference type="EMBL" id="KZ309280">
    <property type="protein sequence ID" value="KAG8238082.1"/>
    <property type="molecule type" value="Genomic_DNA"/>
</dbReference>
<organism evidence="6 7">
    <name type="scientific">Ladona fulva</name>
    <name type="common">Scarce chaser dragonfly</name>
    <name type="synonym">Libellula fulva</name>
    <dbReference type="NCBI Taxonomy" id="123851"/>
    <lineage>
        <taxon>Eukaryota</taxon>
        <taxon>Metazoa</taxon>
        <taxon>Ecdysozoa</taxon>
        <taxon>Arthropoda</taxon>
        <taxon>Hexapoda</taxon>
        <taxon>Insecta</taxon>
        <taxon>Pterygota</taxon>
        <taxon>Palaeoptera</taxon>
        <taxon>Odonata</taxon>
        <taxon>Epiprocta</taxon>
        <taxon>Anisoptera</taxon>
        <taxon>Libelluloidea</taxon>
        <taxon>Libellulidae</taxon>
        <taxon>Ladona</taxon>
    </lineage>
</organism>
<feature type="compositionally biased region" description="Low complexity" evidence="4">
    <location>
        <begin position="165"/>
        <end position="177"/>
    </location>
</feature>
<dbReference type="SUPFAM" id="SSF81606">
    <property type="entry name" value="PP2C-like"/>
    <property type="match status" value="1"/>
</dbReference>
<feature type="compositionally biased region" description="Acidic residues" evidence="4">
    <location>
        <begin position="217"/>
        <end position="231"/>
    </location>
</feature>
<evidence type="ECO:0000256" key="1">
    <source>
        <dbReference type="ARBA" id="ARBA00022723"/>
    </source>
</evidence>
<name>A0A8K0KMZ7_LADFU</name>
<dbReference type="PROSITE" id="PS01032">
    <property type="entry name" value="PPM_1"/>
    <property type="match status" value="1"/>
</dbReference>
<dbReference type="AlphaFoldDB" id="A0A8K0KMZ7"/>
<evidence type="ECO:0000256" key="2">
    <source>
        <dbReference type="ARBA" id="ARBA00022801"/>
    </source>
</evidence>
<reference evidence="6" key="1">
    <citation type="submission" date="2013-04" db="EMBL/GenBank/DDBJ databases">
        <authorList>
            <person name="Qu J."/>
            <person name="Murali S.C."/>
            <person name="Bandaranaike D."/>
            <person name="Bellair M."/>
            <person name="Blankenburg K."/>
            <person name="Chao H."/>
            <person name="Dinh H."/>
            <person name="Doddapaneni H."/>
            <person name="Downs B."/>
            <person name="Dugan-Rocha S."/>
            <person name="Elkadiri S."/>
            <person name="Gnanaolivu R.D."/>
            <person name="Hernandez B."/>
            <person name="Javaid M."/>
            <person name="Jayaseelan J.C."/>
            <person name="Lee S."/>
            <person name="Li M."/>
            <person name="Ming W."/>
            <person name="Munidasa M."/>
            <person name="Muniz J."/>
            <person name="Nguyen L."/>
            <person name="Ongeri F."/>
            <person name="Osuji N."/>
            <person name="Pu L.-L."/>
            <person name="Puazo M."/>
            <person name="Qu C."/>
            <person name="Quiroz J."/>
            <person name="Raj R."/>
            <person name="Weissenberger G."/>
            <person name="Xin Y."/>
            <person name="Zou X."/>
            <person name="Han Y."/>
            <person name="Richards S."/>
            <person name="Worley K."/>
            <person name="Muzny D."/>
            <person name="Gibbs R."/>
        </authorList>
    </citation>
    <scope>NUCLEOTIDE SEQUENCE</scope>
    <source>
        <strain evidence="6">Sampled in the wild</strain>
    </source>
</reference>
<evidence type="ECO:0000256" key="3">
    <source>
        <dbReference type="ARBA" id="ARBA00022912"/>
    </source>
</evidence>
<dbReference type="GO" id="GO:0004721">
    <property type="term" value="F:phosphoprotein phosphatase activity"/>
    <property type="evidence" value="ECO:0007669"/>
    <property type="project" value="UniProtKB-KW"/>
</dbReference>
<keyword evidence="2" id="KW-0378">Hydrolase</keyword>
<evidence type="ECO:0000256" key="4">
    <source>
        <dbReference type="SAM" id="MobiDB-lite"/>
    </source>
</evidence>
<feature type="domain" description="PPM-type phosphatase" evidence="5">
    <location>
        <begin position="5"/>
        <end position="69"/>
    </location>
</feature>
<dbReference type="Gene3D" id="3.60.40.10">
    <property type="entry name" value="PPM-type phosphatase domain"/>
    <property type="match status" value="1"/>
</dbReference>
<keyword evidence="1" id="KW-0479">Metal-binding</keyword>
<keyword evidence="7" id="KW-1185">Reference proteome</keyword>
<gene>
    <name evidence="6" type="ORF">J437_LFUL018100</name>
</gene>
<comment type="caution">
    <text evidence="6">The sequence shown here is derived from an EMBL/GenBank/DDBJ whole genome shotgun (WGS) entry which is preliminary data.</text>
</comment>
<feature type="region of interest" description="Disordered" evidence="4">
    <location>
        <begin position="133"/>
        <end position="249"/>
    </location>
</feature>
<keyword evidence="3" id="KW-0904">Protein phosphatase</keyword>
<proteinExistence type="predicted"/>
<dbReference type="InterPro" id="IPR001932">
    <property type="entry name" value="PPM-type_phosphatase-like_dom"/>
</dbReference>
<dbReference type="OrthoDB" id="10264738at2759"/>
<dbReference type="InterPro" id="IPR036457">
    <property type="entry name" value="PPM-type-like_dom_sf"/>
</dbReference>
<dbReference type="InterPro" id="IPR000222">
    <property type="entry name" value="PP2C_BS"/>
</dbReference>
<evidence type="ECO:0000313" key="7">
    <source>
        <dbReference type="Proteomes" id="UP000792457"/>
    </source>
</evidence>
<accession>A0A8K0KMZ7</accession>
<dbReference type="GO" id="GO:0046872">
    <property type="term" value="F:metal ion binding"/>
    <property type="evidence" value="ECO:0007669"/>
    <property type="project" value="UniProtKB-KW"/>
</dbReference>